<dbReference type="Proteomes" id="UP000033774">
    <property type="component" value="Unassembled WGS sequence"/>
</dbReference>
<keyword evidence="6" id="KW-1185">Reference proteome</keyword>
<dbReference type="Pfam" id="PF00535">
    <property type="entry name" value="Glycos_transf_2"/>
    <property type="match status" value="1"/>
</dbReference>
<gene>
    <name evidence="5" type="ORF">VZ95_02950</name>
</gene>
<organism evidence="5 6">
    <name type="scientific">Elstera litoralis</name>
    <dbReference type="NCBI Taxonomy" id="552518"/>
    <lineage>
        <taxon>Bacteria</taxon>
        <taxon>Pseudomonadati</taxon>
        <taxon>Pseudomonadota</taxon>
        <taxon>Alphaproteobacteria</taxon>
        <taxon>Rhodospirillales</taxon>
        <taxon>Rhodospirillaceae</taxon>
        <taxon>Elstera</taxon>
    </lineage>
</organism>
<protein>
    <recommendedName>
        <fullName evidence="4">Glycosyltransferase 2-like domain-containing protein</fullName>
    </recommendedName>
</protein>
<dbReference type="PANTHER" id="PTHR43685:SF5">
    <property type="entry name" value="GLYCOSYLTRANSFERASE EPSE-RELATED"/>
    <property type="match status" value="1"/>
</dbReference>
<evidence type="ECO:0000259" key="4">
    <source>
        <dbReference type="Pfam" id="PF00535"/>
    </source>
</evidence>
<evidence type="ECO:0000313" key="5">
    <source>
        <dbReference type="EMBL" id="KJV10731.1"/>
    </source>
</evidence>
<evidence type="ECO:0000256" key="3">
    <source>
        <dbReference type="ARBA" id="ARBA00022679"/>
    </source>
</evidence>
<evidence type="ECO:0000313" key="6">
    <source>
        <dbReference type="Proteomes" id="UP000033774"/>
    </source>
</evidence>
<sequence>MAVVIPTHNCLEYLKKSLKSIVDQTVEDIQIIVVVDRSSDGTAAWLAQYDCPRPLTIIETDVGSPALARNLGVEEARAPLVAFLDDDDVWMPGKLAAQIAAHQADPEVVLSFTDYRHRTLDGQDFGTCFDYWGAKPAIARGFTRLNAQRSTLLGRNLVGTSTVMVRRDAFLAVGGFDPSLPSSEDWDLWLSLAGHGPVSWSPDVTTEYLLRPGSLTKARHLRIAAMTMIAQRHLSRGPTRWQDRLRLRARLLVGHAEALEQNNRRGIAAGYHFLAGLMTADRRALRAGIADLSRSFQRT</sequence>
<evidence type="ECO:0000256" key="2">
    <source>
        <dbReference type="ARBA" id="ARBA00022676"/>
    </source>
</evidence>
<proteinExistence type="inferred from homology"/>
<reference evidence="5 6" key="1">
    <citation type="submission" date="2015-03" db="EMBL/GenBank/DDBJ databases">
        <title>Draft genome sequence of Elstera litoralis.</title>
        <authorList>
            <person name="Rahalkar M.C."/>
            <person name="Dhakephalkar P.K."/>
            <person name="Pore S.D."/>
            <person name="Arora P."/>
            <person name="Kapse N.G."/>
            <person name="Pandit P.S."/>
        </authorList>
    </citation>
    <scope>NUCLEOTIDE SEQUENCE [LARGE SCALE GENOMIC DNA]</scope>
    <source>
        <strain evidence="5 6">Dia-1</strain>
    </source>
</reference>
<comment type="similarity">
    <text evidence="1">Belongs to the glycosyltransferase 2 family.</text>
</comment>
<dbReference type="Gene3D" id="3.90.550.10">
    <property type="entry name" value="Spore Coat Polysaccharide Biosynthesis Protein SpsA, Chain A"/>
    <property type="match status" value="1"/>
</dbReference>
<dbReference type="PANTHER" id="PTHR43685">
    <property type="entry name" value="GLYCOSYLTRANSFERASE"/>
    <property type="match status" value="1"/>
</dbReference>
<dbReference type="GO" id="GO:0016757">
    <property type="term" value="F:glycosyltransferase activity"/>
    <property type="evidence" value="ECO:0007669"/>
    <property type="project" value="UniProtKB-KW"/>
</dbReference>
<name>A0A0F3IVK4_9PROT</name>
<comment type="caution">
    <text evidence="5">The sequence shown here is derived from an EMBL/GenBank/DDBJ whole genome shotgun (WGS) entry which is preliminary data.</text>
</comment>
<keyword evidence="3" id="KW-0808">Transferase</keyword>
<feature type="domain" description="Glycosyltransferase 2-like" evidence="4">
    <location>
        <begin position="3"/>
        <end position="116"/>
    </location>
</feature>
<dbReference type="InterPro" id="IPR050834">
    <property type="entry name" value="Glycosyltransf_2"/>
</dbReference>
<evidence type="ECO:0000256" key="1">
    <source>
        <dbReference type="ARBA" id="ARBA00006739"/>
    </source>
</evidence>
<keyword evidence="2" id="KW-0328">Glycosyltransferase</keyword>
<dbReference type="InterPro" id="IPR029044">
    <property type="entry name" value="Nucleotide-diphossugar_trans"/>
</dbReference>
<dbReference type="InterPro" id="IPR001173">
    <property type="entry name" value="Glyco_trans_2-like"/>
</dbReference>
<dbReference type="EMBL" id="LAJY01000053">
    <property type="protein sequence ID" value="KJV10731.1"/>
    <property type="molecule type" value="Genomic_DNA"/>
</dbReference>
<dbReference type="CDD" id="cd00761">
    <property type="entry name" value="Glyco_tranf_GTA_type"/>
    <property type="match status" value="1"/>
</dbReference>
<accession>A0A0F3IVK4</accession>
<dbReference type="AlphaFoldDB" id="A0A0F3IVK4"/>
<dbReference type="SUPFAM" id="SSF53448">
    <property type="entry name" value="Nucleotide-diphospho-sugar transferases"/>
    <property type="match status" value="1"/>
</dbReference>